<keyword evidence="2" id="KW-1185">Reference proteome</keyword>
<sequence length="278" mass="32258">MLRQPALIKTGDSWTFVQPDNTVSFYKELLTAMELMDSRMIVAERMLRKIIMVCGTGSIDALLTLGLILNRSGRSIEGDALIHRAHSICLEAIPPCFDTNLDEVYWCIIENRPFLRSFHAVCAAYIREQQYDKALEKINYLLRINKGDDTDVSAMLPACYLHLQQYEAYMDWYNALPAGKRTMETAFCSFLACFKLGRKELARTKFLEARREYPHMAAELIKSHHRFPEDEFETMQAEIPAGSRQEAFVYWYKSKELWQAETALKQFMMSIDSHILRP</sequence>
<comment type="caution">
    <text evidence="1">The sequence shown here is derived from an EMBL/GenBank/DDBJ whole genome shotgun (WGS) entry which is preliminary data.</text>
</comment>
<proteinExistence type="predicted"/>
<dbReference type="AlphaFoldDB" id="A0A3S1D0G5"/>
<name>A0A3S1D0G5_9BACT</name>
<dbReference type="InterPro" id="IPR011990">
    <property type="entry name" value="TPR-like_helical_dom_sf"/>
</dbReference>
<dbReference type="EMBL" id="RIAR02000001">
    <property type="protein sequence ID" value="NSL87752.1"/>
    <property type="molecule type" value="Genomic_DNA"/>
</dbReference>
<evidence type="ECO:0000313" key="2">
    <source>
        <dbReference type="Proteomes" id="UP000281028"/>
    </source>
</evidence>
<dbReference type="RefSeq" id="WP_127036754.1">
    <property type="nucleotide sequence ID" value="NZ_JAABOK010000009.1"/>
</dbReference>
<dbReference type="Gene3D" id="1.25.40.10">
    <property type="entry name" value="Tetratricopeptide repeat domain"/>
    <property type="match status" value="1"/>
</dbReference>
<organism evidence="1 2">
    <name type="scientific">Chitinophaga solisilvae</name>
    <dbReference type="NCBI Taxonomy" id="1233460"/>
    <lineage>
        <taxon>Bacteria</taxon>
        <taxon>Pseudomonadati</taxon>
        <taxon>Bacteroidota</taxon>
        <taxon>Chitinophagia</taxon>
        <taxon>Chitinophagales</taxon>
        <taxon>Chitinophagaceae</taxon>
        <taxon>Chitinophaga</taxon>
    </lineage>
</organism>
<evidence type="ECO:0000313" key="1">
    <source>
        <dbReference type="EMBL" id="NSL87752.1"/>
    </source>
</evidence>
<reference evidence="1" key="1">
    <citation type="submission" date="2020-05" db="EMBL/GenBank/DDBJ databases">
        <title>Chitinophaga laudate sp. nov., isolated from a tropical peat swamp.</title>
        <authorList>
            <person name="Goh C.B.S."/>
            <person name="Lee M.S."/>
            <person name="Parimannan S."/>
            <person name="Pasbakhsh P."/>
            <person name="Yule C.M."/>
            <person name="Rajandas H."/>
            <person name="Loke S."/>
            <person name="Croft L."/>
            <person name="Tan J.B.L."/>
        </authorList>
    </citation>
    <scope>NUCLEOTIDE SEQUENCE</scope>
    <source>
        <strain evidence="1">Mgbs1</strain>
    </source>
</reference>
<accession>A0A3S1D0G5</accession>
<dbReference type="SUPFAM" id="SSF48452">
    <property type="entry name" value="TPR-like"/>
    <property type="match status" value="1"/>
</dbReference>
<dbReference type="OrthoDB" id="6399948at2"/>
<gene>
    <name evidence="1" type="ORF">ECE50_012965</name>
</gene>
<protein>
    <submittedName>
        <fullName evidence="1">Uncharacterized protein</fullName>
    </submittedName>
</protein>
<dbReference type="Proteomes" id="UP000281028">
    <property type="component" value="Unassembled WGS sequence"/>
</dbReference>